<sequence length="224" mass="24676">MPSKKKRFNARFPPARIKKIMQKDEEVGKVAQAVPVIIAKALESFAEQLLTISSDVTRNRNARTLTPNHIKTAILNKNEFHFLRELTQSIPDVNNLTDEEPNASISTPSVTASSSSSANPVLAQQQHSSSVMITAAAATTTPTNSLSLSSITSELPQIINNNGCKIYQATPIPTKTTLEMVLPQPPTILDYSNNNNNHNNNNNNNDNNNRTRGRGRPRKRPLDQ</sequence>
<feature type="region of interest" description="Disordered" evidence="3">
    <location>
        <begin position="185"/>
        <end position="224"/>
    </location>
</feature>
<dbReference type="InterPro" id="IPR003958">
    <property type="entry name" value="CBFA_NFYB_domain"/>
</dbReference>
<dbReference type="Pfam" id="PF00808">
    <property type="entry name" value="CBFD_NFYB_HMF"/>
    <property type="match status" value="1"/>
</dbReference>
<feature type="compositionally biased region" description="Low complexity" evidence="3">
    <location>
        <begin position="103"/>
        <end position="118"/>
    </location>
</feature>
<feature type="compositionally biased region" description="Low complexity" evidence="3">
    <location>
        <begin position="193"/>
        <end position="210"/>
    </location>
</feature>
<feature type="compositionally biased region" description="Basic residues" evidence="3">
    <location>
        <begin position="211"/>
        <end position="224"/>
    </location>
</feature>
<dbReference type="Proteomes" id="UP000887458">
    <property type="component" value="Unassembled WGS sequence"/>
</dbReference>
<gene>
    <name evidence="5" type="primary">DRAP1</name>
    <name evidence="5" type="ORF">DERP_003500</name>
</gene>
<evidence type="ECO:0000256" key="2">
    <source>
        <dbReference type="ARBA" id="ARBA00023242"/>
    </source>
</evidence>
<protein>
    <submittedName>
        <fullName evidence="5">DR1-associated protein 1 (Negative cofactor 2 alpha)</fullName>
    </submittedName>
</protein>
<dbReference type="CDD" id="cd22906">
    <property type="entry name" value="HFD_DRAP1"/>
    <property type="match status" value="1"/>
</dbReference>
<accession>A0ABQ8JLC2</accession>
<feature type="non-terminal residue" evidence="5">
    <location>
        <position position="224"/>
    </location>
</feature>
<comment type="subcellular location">
    <subcellularLocation>
        <location evidence="1">Nucleus</location>
    </subcellularLocation>
</comment>
<feature type="domain" description="Transcription factor CBF/NF-Y/archaeal histone" evidence="4">
    <location>
        <begin position="10"/>
        <end position="74"/>
    </location>
</feature>
<dbReference type="PANTHER" id="PTHR10252:SF5">
    <property type="entry name" value="DR1-ASSOCIATED COREPRESSOR"/>
    <property type="match status" value="1"/>
</dbReference>
<dbReference type="SUPFAM" id="SSF47113">
    <property type="entry name" value="Histone-fold"/>
    <property type="match status" value="1"/>
</dbReference>
<dbReference type="EMBL" id="NJHN03000032">
    <property type="protein sequence ID" value="KAH9423222.1"/>
    <property type="molecule type" value="Genomic_DNA"/>
</dbReference>
<evidence type="ECO:0000256" key="3">
    <source>
        <dbReference type="SAM" id="MobiDB-lite"/>
    </source>
</evidence>
<proteinExistence type="predicted"/>
<evidence type="ECO:0000313" key="6">
    <source>
        <dbReference type="Proteomes" id="UP000887458"/>
    </source>
</evidence>
<evidence type="ECO:0000256" key="1">
    <source>
        <dbReference type="ARBA" id="ARBA00004123"/>
    </source>
</evidence>
<reference evidence="5 6" key="2">
    <citation type="journal article" date="2022" name="Mol. Biol. Evol.">
        <title>Comparative Genomics Reveals Insights into the Divergent Evolution of Astigmatic Mites and Household Pest Adaptations.</title>
        <authorList>
            <person name="Xiong Q."/>
            <person name="Wan A.T."/>
            <person name="Liu X."/>
            <person name="Fung C.S."/>
            <person name="Xiao X."/>
            <person name="Malainual N."/>
            <person name="Hou J."/>
            <person name="Wang L."/>
            <person name="Wang M."/>
            <person name="Yang K.Y."/>
            <person name="Cui Y."/>
            <person name="Leung E.L."/>
            <person name="Nong W."/>
            <person name="Shin S.K."/>
            <person name="Au S.W."/>
            <person name="Jeong K.Y."/>
            <person name="Chew F.T."/>
            <person name="Hui J.H."/>
            <person name="Leung T.F."/>
            <person name="Tungtrongchitr A."/>
            <person name="Zhong N."/>
            <person name="Liu Z."/>
            <person name="Tsui S.K."/>
        </authorList>
    </citation>
    <scope>NUCLEOTIDE SEQUENCE [LARGE SCALE GENOMIC DNA]</scope>
    <source>
        <strain evidence="5">Derp</strain>
    </source>
</reference>
<feature type="region of interest" description="Disordered" evidence="3">
    <location>
        <begin position="93"/>
        <end position="125"/>
    </location>
</feature>
<keyword evidence="6" id="KW-1185">Reference proteome</keyword>
<organism evidence="5 6">
    <name type="scientific">Dermatophagoides pteronyssinus</name>
    <name type="common">European house dust mite</name>
    <dbReference type="NCBI Taxonomy" id="6956"/>
    <lineage>
        <taxon>Eukaryota</taxon>
        <taxon>Metazoa</taxon>
        <taxon>Ecdysozoa</taxon>
        <taxon>Arthropoda</taxon>
        <taxon>Chelicerata</taxon>
        <taxon>Arachnida</taxon>
        <taxon>Acari</taxon>
        <taxon>Acariformes</taxon>
        <taxon>Sarcoptiformes</taxon>
        <taxon>Astigmata</taxon>
        <taxon>Psoroptidia</taxon>
        <taxon>Analgoidea</taxon>
        <taxon>Pyroglyphidae</taxon>
        <taxon>Dermatophagoidinae</taxon>
        <taxon>Dermatophagoides</taxon>
    </lineage>
</organism>
<reference evidence="5 6" key="1">
    <citation type="journal article" date="2018" name="J. Allergy Clin. Immunol.">
        <title>High-quality assembly of Dermatophagoides pteronyssinus genome and transcriptome reveals a wide range of novel allergens.</title>
        <authorList>
            <person name="Liu X.Y."/>
            <person name="Yang K.Y."/>
            <person name="Wang M.Q."/>
            <person name="Kwok J.S."/>
            <person name="Zeng X."/>
            <person name="Yang Z."/>
            <person name="Xiao X.J."/>
            <person name="Lau C.P."/>
            <person name="Li Y."/>
            <person name="Huang Z.M."/>
            <person name="Ba J.G."/>
            <person name="Yim A.K."/>
            <person name="Ouyang C.Y."/>
            <person name="Ngai S.M."/>
            <person name="Chan T.F."/>
            <person name="Leung E.L."/>
            <person name="Liu L."/>
            <person name="Liu Z.G."/>
            <person name="Tsui S.K."/>
        </authorList>
    </citation>
    <scope>NUCLEOTIDE SEQUENCE [LARGE SCALE GENOMIC DNA]</scope>
    <source>
        <strain evidence="5">Derp</strain>
    </source>
</reference>
<dbReference type="InterPro" id="IPR009072">
    <property type="entry name" value="Histone-fold"/>
</dbReference>
<evidence type="ECO:0000313" key="5">
    <source>
        <dbReference type="EMBL" id="KAH9423222.1"/>
    </source>
</evidence>
<dbReference type="PANTHER" id="PTHR10252">
    <property type="entry name" value="HISTONE-LIKE TRANSCRIPTION FACTOR CCAAT-RELATED"/>
    <property type="match status" value="1"/>
</dbReference>
<comment type="caution">
    <text evidence="5">The sequence shown here is derived from an EMBL/GenBank/DDBJ whole genome shotgun (WGS) entry which is preliminary data.</text>
</comment>
<evidence type="ECO:0000259" key="4">
    <source>
        <dbReference type="Pfam" id="PF00808"/>
    </source>
</evidence>
<dbReference type="InterPro" id="IPR050568">
    <property type="entry name" value="Transcr_DNA_Rep_Reg"/>
</dbReference>
<keyword evidence="2" id="KW-0539">Nucleus</keyword>
<name>A0ABQ8JLC2_DERPT</name>
<dbReference type="Gene3D" id="1.10.20.10">
    <property type="entry name" value="Histone, subunit A"/>
    <property type="match status" value="1"/>
</dbReference>